<accession>A0A9N8ZLN9</accession>
<reference evidence="3" key="1">
    <citation type="submission" date="2021-06" db="EMBL/GenBank/DDBJ databases">
        <authorList>
            <person name="Kallberg Y."/>
            <person name="Tangrot J."/>
            <person name="Rosling A."/>
        </authorList>
    </citation>
    <scope>NUCLEOTIDE SEQUENCE</scope>
    <source>
        <strain evidence="3">FL130A</strain>
    </source>
</reference>
<protein>
    <submittedName>
        <fullName evidence="3">5022_t:CDS:1</fullName>
    </submittedName>
</protein>
<feature type="transmembrane region" description="Helical" evidence="2">
    <location>
        <begin position="115"/>
        <end position="138"/>
    </location>
</feature>
<feature type="compositionally biased region" description="Polar residues" evidence="1">
    <location>
        <begin position="51"/>
        <end position="62"/>
    </location>
</feature>
<evidence type="ECO:0000313" key="3">
    <source>
        <dbReference type="EMBL" id="CAG8499724.1"/>
    </source>
</evidence>
<evidence type="ECO:0000256" key="1">
    <source>
        <dbReference type="SAM" id="MobiDB-lite"/>
    </source>
</evidence>
<organism evidence="3 4">
    <name type="scientific">Ambispora leptoticha</name>
    <dbReference type="NCBI Taxonomy" id="144679"/>
    <lineage>
        <taxon>Eukaryota</taxon>
        <taxon>Fungi</taxon>
        <taxon>Fungi incertae sedis</taxon>
        <taxon>Mucoromycota</taxon>
        <taxon>Glomeromycotina</taxon>
        <taxon>Glomeromycetes</taxon>
        <taxon>Archaeosporales</taxon>
        <taxon>Ambisporaceae</taxon>
        <taxon>Ambispora</taxon>
    </lineage>
</organism>
<keyword evidence="2" id="KW-0472">Membrane</keyword>
<keyword evidence="2" id="KW-0812">Transmembrane</keyword>
<gene>
    <name evidence="3" type="ORF">ALEPTO_LOCUS3422</name>
</gene>
<evidence type="ECO:0000256" key="2">
    <source>
        <dbReference type="SAM" id="Phobius"/>
    </source>
</evidence>
<dbReference type="Proteomes" id="UP000789508">
    <property type="component" value="Unassembled WGS sequence"/>
</dbReference>
<sequence length="202" mass="23123">MESSSPHKSNTNKHNQHFLTNNRPQKQKLIEAATLRPTREHSTASSSSSSFTQATPDNNVTPDSLARENIDETEPLLSSSDIVRTFDSVSVIPQDADPFLLVHMRRKQPPPRPKYVIFLLILAFIDFSIISTCMILLIHEGSWNEHGKWRWDLLEWDILSMGALRIFTVICVDSSLWLRELGWILGGLLNIYYIQVEYDLST</sequence>
<feature type="region of interest" description="Disordered" evidence="1">
    <location>
        <begin position="1"/>
        <end position="64"/>
    </location>
</feature>
<dbReference type="AlphaFoldDB" id="A0A9N8ZLN9"/>
<name>A0A9N8ZLN9_9GLOM</name>
<comment type="caution">
    <text evidence="3">The sequence shown here is derived from an EMBL/GenBank/DDBJ whole genome shotgun (WGS) entry which is preliminary data.</text>
</comment>
<dbReference type="OrthoDB" id="2447711at2759"/>
<keyword evidence="4" id="KW-1185">Reference proteome</keyword>
<dbReference type="EMBL" id="CAJVPS010000630">
    <property type="protein sequence ID" value="CAG8499724.1"/>
    <property type="molecule type" value="Genomic_DNA"/>
</dbReference>
<evidence type="ECO:0000313" key="4">
    <source>
        <dbReference type="Proteomes" id="UP000789508"/>
    </source>
</evidence>
<keyword evidence="2" id="KW-1133">Transmembrane helix</keyword>
<proteinExistence type="predicted"/>